<evidence type="ECO:0000256" key="1">
    <source>
        <dbReference type="ARBA" id="ARBA00004202"/>
    </source>
</evidence>
<evidence type="ECO:0000259" key="8">
    <source>
        <dbReference type="PROSITE" id="PS50893"/>
    </source>
</evidence>
<dbReference type="PROSITE" id="PS00211">
    <property type="entry name" value="ABC_TRANSPORTER_1"/>
    <property type="match status" value="1"/>
</dbReference>
<dbReference type="PANTHER" id="PTHR42711:SF5">
    <property type="entry name" value="ABC TRANSPORTER ATP-BINDING PROTEIN NATA"/>
    <property type="match status" value="1"/>
</dbReference>
<dbReference type="InterPro" id="IPR050763">
    <property type="entry name" value="ABC_transporter_ATP-binding"/>
</dbReference>
<dbReference type="GO" id="GO:0005524">
    <property type="term" value="F:ATP binding"/>
    <property type="evidence" value="ECO:0007669"/>
    <property type="project" value="UniProtKB-KW"/>
</dbReference>
<keyword evidence="4" id="KW-0547">Nucleotide-binding</keyword>
<evidence type="ECO:0000256" key="2">
    <source>
        <dbReference type="ARBA" id="ARBA00005417"/>
    </source>
</evidence>
<dbReference type="InterPro" id="IPR003593">
    <property type="entry name" value="AAA+_ATPase"/>
</dbReference>
<comment type="similarity">
    <text evidence="2">Belongs to the ABC transporter superfamily.</text>
</comment>
<gene>
    <name evidence="9" type="ORF">FFA01_21200</name>
</gene>
<evidence type="ECO:0000256" key="4">
    <source>
        <dbReference type="ARBA" id="ARBA00022741"/>
    </source>
</evidence>
<dbReference type="InterPro" id="IPR003439">
    <property type="entry name" value="ABC_transporter-like_ATP-bd"/>
</dbReference>
<evidence type="ECO:0000313" key="9">
    <source>
        <dbReference type="EMBL" id="GEK83811.1"/>
    </source>
</evidence>
<sequence>MSERHYAPPLGHGIVDDMTNPTDTTPRPAVTADSAERADAVISTLGLSCAYGSFTAVDGVDLVVRRGELYALLGTNGAGKTTTLEVLEGHRAASAGRVEVLGGDPADRRRTRPRIGMMLQDSGLAPELTVRESVALSGAVSGRDDDVDRVLGLVGIDHKARARVAQLSGGERRRVDFAAAVWGTPELVFLDEPTTGLDPAARDALWAVVSELREAGVTFLLTTHYLEEAAENADRIGLMHAGRIKREGTVADLTAGTTTSIRFVAPGPLDELPVRPTRTENDLVVVETDDAQRDVTALMTWAAAADLTLARFTVHESGLDDVFRDLGRAS</sequence>
<feature type="region of interest" description="Disordered" evidence="7">
    <location>
        <begin position="1"/>
        <end position="32"/>
    </location>
</feature>
<keyword evidence="5 9" id="KW-0067">ATP-binding</keyword>
<evidence type="ECO:0000313" key="10">
    <source>
        <dbReference type="Proteomes" id="UP000321154"/>
    </source>
</evidence>
<protein>
    <submittedName>
        <fullName evidence="9">Multidrug ABC transporter ATP-binding protein</fullName>
    </submittedName>
</protein>
<comment type="caution">
    <text evidence="9">The sequence shown here is derived from an EMBL/GenBank/DDBJ whole genome shotgun (WGS) entry which is preliminary data.</text>
</comment>
<dbReference type="Pfam" id="PF00005">
    <property type="entry name" value="ABC_tran"/>
    <property type="match status" value="1"/>
</dbReference>
<keyword evidence="6" id="KW-0046">Antibiotic resistance</keyword>
<dbReference type="CDD" id="cd03230">
    <property type="entry name" value="ABC_DR_subfamily_A"/>
    <property type="match status" value="1"/>
</dbReference>
<dbReference type="SMART" id="SM00382">
    <property type="entry name" value="AAA"/>
    <property type="match status" value="1"/>
</dbReference>
<dbReference type="PROSITE" id="PS50893">
    <property type="entry name" value="ABC_TRANSPORTER_2"/>
    <property type="match status" value="1"/>
</dbReference>
<proteinExistence type="inferred from homology"/>
<name>A0ABQ0UQQ0_9MICO</name>
<dbReference type="RefSeq" id="WP_310735339.1">
    <property type="nucleotide sequence ID" value="NZ_BAAAHR010000005.1"/>
</dbReference>
<reference evidence="9 10" key="1">
    <citation type="submission" date="2019-07" db="EMBL/GenBank/DDBJ databases">
        <title>Whole genome shotgun sequence of Frigoribacterium faeni NBRC 103066.</title>
        <authorList>
            <person name="Hosoyama A."/>
            <person name="Uohara A."/>
            <person name="Ohji S."/>
            <person name="Ichikawa N."/>
        </authorList>
    </citation>
    <scope>NUCLEOTIDE SEQUENCE [LARGE SCALE GENOMIC DNA]</scope>
    <source>
        <strain evidence="9 10">NBRC 103066</strain>
    </source>
</reference>
<keyword evidence="10" id="KW-1185">Reference proteome</keyword>
<evidence type="ECO:0000256" key="5">
    <source>
        <dbReference type="ARBA" id="ARBA00022840"/>
    </source>
</evidence>
<dbReference type="EMBL" id="BJUV01000020">
    <property type="protein sequence ID" value="GEK83811.1"/>
    <property type="molecule type" value="Genomic_DNA"/>
</dbReference>
<dbReference type="Gene3D" id="3.40.50.300">
    <property type="entry name" value="P-loop containing nucleotide triphosphate hydrolases"/>
    <property type="match status" value="1"/>
</dbReference>
<comment type="subcellular location">
    <subcellularLocation>
        <location evidence="1">Cell membrane</location>
        <topology evidence="1">Peripheral membrane protein</topology>
    </subcellularLocation>
</comment>
<dbReference type="InterPro" id="IPR027417">
    <property type="entry name" value="P-loop_NTPase"/>
</dbReference>
<feature type="domain" description="ABC transporter" evidence="8">
    <location>
        <begin position="42"/>
        <end position="266"/>
    </location>
</feature>
<evidence type="ECO:0000256" key="7">
    <source>
        <dbReference type="SAM" id="MobiDB-lite"/>
    </source>
</evidence>
<accession>A0ABQ0UQQ0</accession>
<dbReference type="InterPro" id="IPR017871">
    <property type="entry name" value="ABC_transporter-like_CS"/>
</dbReference>
<keyword evidence="3" id="KW-0813">Transport</keyword>
<evidence type="ECO:0000256" key="3">
    <source>
        <dbReference type="ARBA" id="ARBA00022448"/>
    </source>
</evidence>
<organism evidence="9 10">
    <name type="scientific">Frigoribacterium faeni</name>
    <dbReference type="NCBI Taxonomy" id="145483"/>
    <lineage>
        <taxon>Bacteria</taxon>
        <taxon>Bacillati</taxon>
        <taxon>Actinomycetota</taxon>
        <taxon>Actinomycetes</taxon>
        <taxon>Micrococcales</taxon>
        <taxon>Microbacteriaceae</taxon>
        <taxon>Frigoribacterium</taxon>
    </lineage>
</organism>
<dbReference type="SUPFAM" id="SSF52540">
    <property type="entry name" value="P-loop containing nucleoside triphosphate hydrolases"/>
    <property type="match status" value="1"/>
</dbReference>
<evidence type="ECO:0000256" key="6">
    <source>
        <dbReference type="ARBA" id="ARBA00023251"/>
    </source>
</evidence>
<dbReference type="PANTHER" id="PTHR42711">
    <property type="entry name" value="ABC TRANSPORTER ATP-BINDING PROTEIN"/>
    <property type="match status" value="1"/>
</dbReference>
<dbReference type="Proteomes" id="UP000321154">
    <property type="component" value="Unassembled WGS sequence"/>
</dbReference>